<dbReference type="AlphaFoldDB" id="A0A8H6HLY4"/>
<sequence length="159" mass="17056">MRLANALSLCLSLIFEAAQASPIPSPGPQDAPTGVTVPSACTYAFSCHPQDNLGNELLRKPGATRGPRIESQFSGKLERVCSYLKATGEQALSSATTRANCPSAALTCSGISVGDLDDQSTSRIQLFSSQDENGVELKDEIPAYMPMLREHQYLKDHRA</sequence>
<keyword evidence="1" id="KW-0732">Signal</keyword>
<reference evidence="2 3" key="1">
    <citation type="submission" date="2020-07" db="EMBL/GenBank/DDBJ databases">
        <title>Comparative genomics of pyrophilous fungi reveals a link between fire events and developmental genes.</title>
        <authorList>
            <consortium name="DOE Joint Genome Institute"/>
            <person name="Steindorff A.S."/>
            <person name="Carver A."/>
            <person name="Calhoun S."/>
            <person name="Stillman K."/>
            <person name="Liu H."/>
            <person name="Lipzen A."/>
            <person name="Pangilinan J."/>
            <person name="Labutti K."/>
            <person name="Bruns T.D."/>
            <person name="Grigoriev I.V."/>
        </authorList>
    </citation>
    <scope>NUCLEOTIDE SEQUENCE [LARGE SCALE GENOMIC DNA]</scope>
    <source>
        <strain evidence="2 3">CBS 144469</strain>
    </source>
</reference>
<comment type="caution">
    <text evidence="2">The sequence shown here is derived from an EMBL/GenBank/DDBJ whole genome shotgun (WGS) entry which is preliminary data.</text>
</comment>
<accession>A0A8H6HLY4</accession>
<dbReference type="Proteomes" id="UP000521943">
    <property type="component" value="Unassembled WGS sequence"/>
</dbReference>
<feature type="chain" id="PRO_5034679090" evidence="1">
    <location>
        <begin position="21"/>
        <end position="159"/>
    </location>
</feature>
<keyword evidence="3" id="KW-1185">Reference proteome</keyword>
<evidence type="ECO:0000313" key="3">
    <source>
        <dbReference type="Proteomes" id="UP000521943"/>
    </source>
</evidence>
<feature type="signal peptide" evidence="1">
    <location>
        <begin position="1"/>
        <end position="20"/>
    </location>
</feature>
<proteinExistence type="predicted"/>
<name>A0A8H6HLY4_9AGAR</name>
<evidence type="ECO:0000313" key="2">
    <source>
        <dbReference type="EMBL" id="KAF6748871.1"/>
    </source>
</evidence>
<evidence type="ECO:0000256" key="1">
    <source>
        <dbReference type="SAM" id="SignalP"/>
    </source>
</evidence>
<dbReference type="EMBL" id="JACGCI010000068">
    <property type="protein sequence ID" value="KAF6748871.1"/>
    <property type="molecule type" value="Genomic_DNA"/>
</dbReference>
<protein>
    <submittedName>
        <fullName evidence="2">Uncharacterized protein</fullName>
    </submittedName>
</protein>
<gene>
    <name evidence="2" type="ORF">DFP72DRAFT_915659</name>
</gene>
<organism evidence="2 3">
    <name type="scientific">Ephemerocybe angulata</name>
    <dbReference type="NCBI Taxonomy" id="980116"/>
    <lineage>
        <taxon>Eukaryota</taxon>
        <taxon>Fungi</taxon>
        <taxon>Dikarya</taxon>
        <taxon>Basidiomycota</taxon>
        <taxon>Agaricomycotina</taxon>
        <taxon>Agaricomycetes</taxon>
        <taxon>Agaricomycetidae</taxon>
        <taxon>Agaricales</taxon>
        <taxon>Agaricineae</taxon>
        <taxon>Psathyrellaceae</taxon>
        <taxon>Ephemerocybe</taxon>
    </lineage>
</organism>